<gene>
    <name evidence="1" type="ordered locus">VMUT_2100</name>
</gene>
<protein>
    <submittedName>
        <fullName evidence="1">Uncharacterized protein</fullName>
    </submittedName>
</protein>
<dbReference type="KEGG" id="vmo:VMUT_2100"/>
<evidence type="ECO:0000313" key="2">
    <source>
        <dbReference type="Proteomes" id="UP000007485"/>
    </source>
</evidence>
<name>F0QWT0_VULM7</name>
<dbReference type="Proteomes" id="UP000007485">
    <property type="component" value="Chromosome"/>
</dbReference>
<reference evidence="1 2" key="1">
    <citation type="journal article" date="2011" name="J. Bacteriol.">
        <title>Complete genome sequence of 'Vulcanisaeta moutnovskia' strain 768-28, a novel member of the hyperthermophilic crenarchaeal genus vulcanisaeta.</title>
        <authorList>
            <person name="Gumerov V.M."/>
            <person name="Mardanov A.V."/>
            <person name="Beletsky A.V."/>
            <person name="Prokofeva M.I."/>
            <person name="Bonch-Osmolovskaya E.A."/>
            <person name="Ravin N.V."/>
            <person name="Skryabin K.G."/>
        </authorList>
    </citation>
    <scope>NUCLEOTIDE SEQUENCE [LARGE SCALE GENOMIC DNA]</scope>
    <source>
        <strain evidence="1 2">768-28</strain>
    </source>
</reference>
<organism evidence="1 2">
    <name type="scientific">Vulcanisaeta moutnovskia (strain 768-28)</name>
    <dbReference type="NCBI Taxonomy" id="985053"/>
    <lineage>
        <taxon>Archaea</taxon>
        <taxon>Thermoproteota</taxon>
        <taxon>Thermoprotei</taxon>
        <taxon>Thermoproteales</taxon>
        <taxon>Thermoproteaceae</taxon>
        <taxon>Vulcanisaeta</taxon>
    </lineage>
</organism>
<dbReference type="HOGENOM" id="CLU_945345_0_0_2"/>
<evidence type="ECO:0000313" key="1">
    <source>
        <dbReference type="EMBL" id="ADY02297.1"/>
    </source>
</evidence>
<sequence>MILVIIGAYLSMIVISLKNEVNALRTGMLRSVSEYYESLTKPMLYISTYGNYSFVALYLNITNPTNELMNITINIITIQPPIPYQVFLAYPMAFIIPPKTTVSLPVILNLFNSSMNNITNINITITILTNELANLRLPGVTYNVSIIEVIPMKQPMGIAFYGLTQGSLFSLRVMDPLSSSMTIISYEMYAYNGSLLTSCILSKSLVINPMSFTGFSLPTRSGTFSTLFIVNMPSSRLETSFSASTICTVNYTLPTNDAELPYGYVMLNTNIGNITIPLIPFPPIFHNITSNASH</sequence>
<proteinExistence type="predicted"/>
<keyword evidence="2" id="KW-1185">Reference proteome</keyword>
<accession>F0QWT0</accession>
<dbReference type="EMBL" id="CP002529">
    <property type="protein sequence ID" value="ADY02297.1"/>
    <property type="molecule type" value="Genomic_DNA"/>
</dbReference>
<dbReference type="AlphaFoldDB" id="F0QWT0"/>